<feature type="compositionally biased region" description="Acidic residues" evidence="1">
    <location>
        <begin position="127"/>
        <end position="137"/>
    </location>
</feature>
<feature type="compositionally biased region" description="Basic and acidic residues" evidence="1">
    <location>
        <begin position="95"/>
        <end position="104"/>
    </location>
</feature>
<keyword evidence="3" id="KW-1185">Reference proteome</keyword>
<sequence length="378" mass="37244">MGGPSRNNDPNWTPQLSAFTSGDAHNGCRALFNGTAGWAYFGPAGEIDEGALPAGTVSYPYNVKGDKSGLFGVTASGSGGGGGGGGGGASQAAKKPGDDLNRKSNEMRGVYFDAKDLAHLVRGWAGDDGDDGDDDDAVQYGGGCSERGGGGEEEEGRPRKGRPIVLTLQAILAATTPTAAAAVVAADAVAAFPLNAKAAAAAAAEEETATDKDGNNYTGAAAAMPAAAAAVAGVTAADNNAQFPPLMLRDASAEKGPGLYLAPPITMVKKNGPGHPAEQLAASHEAAAVGTQGCAVSCSEAAAATSVAEATVLAAAAAAAADETAADGAAATAATTGGGGGRAADRAKSMLEDEDPYYARKRVGAFAHRTKPRGKAHK</sequence>
<feature type="region of interest" description="Disordered" evidence="1">
    <location>
        <begin position="80"/>
        <end position="104"/>
    </location>
</feature>
<gene>
    <name evidence="2" type="ORF">Esi_0293_0014</name>
</gene>
<name>D8LKD3_ECTSI</name>
<reference evidence="2 3" key="1">
    <citation type="journal article" date="2010" name="Nature">
        <title>The Ectocarpus genome and the independent evolution of multicellularity in brown algae.</title>
        <authorList>
            <person name="Cock J.M."/>
            <person name="Sterck L."/>
            <person name="Rouze P."/>
            <person name="Scornet D."/>
            <person name="Allen A.E."/>
            <person name="Amoutzias G."/>
            <person name="Anthouard V."/>
            <person name="Artiguenave F."/>
            <person name="Aury J.M."/>
            <person name="Badger J.H."/>
            <person name="Beszteri B."/>
            <person name="Billiau K."/>
            <person name="Bonnet E."/>
            <person name="Bothwell J.H."/>
            <person name="Bowler C."/>
            <person name="Boyen C."/>
            <person name="Brownlee C."/>
            <person name="Carrano C.J."/>
            <person name="Charrier B."/>
            <person name="Cho G.Y."/>
            <person name="Coelho S.M."/>
            <person name="Collen J."/>
            <person name="Corre E."/>
            <person name="Da Silva C."/>
            <person name="Delage L."/>
            <person name="Delaroque N."/>
            <person name="Dittami S.M."/>
            <person name="Doulbeau S."/>
            <person name="Elias M."/>
            <person name="Farnham G."/>
            <person name="Gachon C.M."/>
            <person name="Gschloessl B."/>
            <person name="Heesch S."/>
            <person name="Jabbari K."/>
            <person name="Jubin C."/>
            <person name="Kawai H."/>
            <person name="Kimura K."/>
            <person name="Kloareg B."/>
            <person name="Kupper F.C."/>
            <person name="Lang D."/>
            <person name="Le Bail A."/>
            <person name="Leblanc C."/>
            <person name="Lerouge P."/>
            <person name="Lohr M."/>
            <person name="Lopez P.J."/>
            <person name="Martens C."/>
            <person name="Maumus F."/>
            <person name="Michel G."/>
            <person name="Miranda-Saavedra D."/>
            <person name="Morales J."/>
            <person name="Moreau H."/>
            <person name="Motomura T."/>
            <person name="Nagasato C."/>
            <person name="Napoli C.A."/>
            <person name="Nelson D.R."/>
            <person name="Nyvall-Collen P."/>
            <person name="Peters A.F."/>
            <person name="Pommier C."/>
            <person name="Potin P."/>
            <person name="Poulain J."/>
            <person name="Quesneville H."/>
            <person name="Read B."/>
            <person name="Rensing S.A."/>
            <person name="Ritter A."/>
            <person name="Rousvoal S."/>
            <person name="Samanta M."/>
            <person name="Samson G."/>
            <person name="Schroeder D.C."/>
            <person name="Segurens B."/>
            <person name="Strittmatter M."/>
            <person name="Tonon T."/>
            <person name="Tregear J.W."/>
            <person name="Valentin K."/>
            <person name="von Dassow P."/>
            <person name="Yamagishi T."/>
            <person name="Van de Peer Y."/>
            <person name="Wincker P."/>
        </authorList>
    </citation>
    <scope>NUCLEOTIDE SEQUENCE [LARGE SCALE GENOMIC DNA]</scope>
    <source>
        <strain evidence="3">Ec32 / CCAP1310/4</strain>
    </source>
</reference>
<protein>
    <submittedName>
        <fullName evidence="2">Uncharacterized protein</fullName>
    </submittedName>
</protein>
<evidence type="ECO:0000313" key="3">
    <source>
        <dbReference type="Proteomes" id="UP000002630"/>
    </source>
</evidence>
<dbReference type="OrthoDB" id="10552763at2759"/>
<feature type="region of interest" description="Disordered" evidence="1">
    <location>
        <begin position="326"/>
        <end position="354"/>
    </location>
</feature>
<organism evidence="2 3">
    <name type="scientific">Ectocarpus siliculosus</name>
    <name type="common">Brown alga</name>
    <name type="synonym">Conferva siliculosa</name>
    <dbReference type="NCBI Taxonomy" id="2880"/>
    <lineage>
        <taxon>Eukaryota</taxon>
        <taxon>Sar</taxon>
        <taxon>Stramenopiles</taxon>
        <taxon>Ochrophyta</taxon>
        <taxon>PX clade</taxon>
        <taxon>Phaeophyceae</taxon>
        <taxon>Ectocarpales</taxon>
        <taxon>Ectocarpaceae</taxon>
        <taxon>Ectocarpus</taxon>
    </lineage>
</organism>
<dbReference type="Proteomes" id="UP000002630">
    <property type="component" value="Linkage Group LG03"/>
</dbReference>
<dbReference type="InParanoid" id="D8LKD3"/>
<feature type="compositionally biased region" description="Low complexity" evidence="1">
    <location>
        <begin position="326"/>
        <end position="335"/>
    </location>
</feature>
<evidence type="ECO:0000313" key="2">
    <source>
        <dbReference type="EMBL" id="CBN76078.1"/>
    </source>
</evidence>
<dbReference type="EMBL" id="FN648479">
    <property type="protein sequence ID" value="CBN76078.1"/>
    <property type="molecule type" value="Genomic_DNA"/>
</dbReference>
<evidence type="ECO:0000256" key="1">
    <source>
        <dbReference type="SAM" id="MobiDB-lite"/>
    </source>
</evidence>
<dbReference type="AlphaFoldDB" id="D8LKD3"/>
<accession>D8LKD3</accession>
<feature type="compositionally biased region" description="Gly residues" evidence="1">
    <location>
        <begin position="80"/>
        <end position="89"/>
    </location>
</feature>
<feature type="region of interest" description="Disordered" evidence="1">
    <location>
        <begin position="126"/>
        <end position="160"/>
    </location>
</feature>
<dbReference type="EMBL" id="FN649728">
    <property type="protein sequence ID" value="CBN76078.1"/>
    <property type="molecule type" value="Genomic_DNA"/>
</dbReference>
<proteinExistence type="predicted"/>
<feature type="region of interest" description="Disordered" evidence="1">
    <location>
        <begin position="1"/>
        <end position="20"/>
    </location>
</feature>